<feature type="transmembrane region" description="Helical" evidence="5">
    <location>
        <begin position="81"/>
        <end position="101"/>
    </location>
</feature>
<feature type="transmembrane region" description="Helical" evidence="5">
    <location>
        <begin position="108"/>
        <end position="127"/>
    </location>
</feature>
<protein>
    <recommendedName>
        <fullName evidence="5">Probable membrane transporter protein</fullName>
    </recommendedName>
</protein>
<dbReference type="InterPro" id="IPR002781">
    <property type="entry name" value="TM_pro_TauE-like"/>
</dbReference>
<name>E6LLX0_9FIRM</name>
<dbReference type="GO" id="GO:0005886">
    <property type="term" value="C:plasma membrane"/>
    <property type="evidence" value="ECO:0007669"/>
    <property type="project" value="UniProtKB-SubCell"/>
</dbReference>
<accession>E6LLX0</accession>
<keyword evidence="3 5" id="KW-1133">Transmembrane helix</keyword>
<feature type="transmembrane region" description="Helical" evidence="5">
    <location>
        <begin position="6"/>
        <end position="27"/>
    </location>
</feature>
<dbReference type="Pfam" id="PF01925">
    <property type="entry name" value="TauE"/>
    <property type="match status" value="2"/>
</dbReference>
<feature type="transmembrane region" description="Helical" evidence="5">
    <location>
        <begin position="169"/>
        <end position="190"/>
    </location>
</feature>
<dbReference type="RefSeq" id="WP_008750718.1">
    <property type="nucleotide sequence ID" value="NZ_GL622296.1"/>
</dbReference>
<gene>
    <name evidence="6" type="ORF">HMPREF0381_0949</name>
</gene>
<feature type="transmembrane region" description="Helical" evidence="5">
    <location>
        <begin position="196"/>
        <end position="220"/>
    </location>
</feature>
<dbReference type="eggNOG" id="COG0730">
    <property type="taxonomic scope" value="Bacteria"/>
</dbReference>
<dbReference type="PANTHER" id="PTHR43483:SF3">
    <property type="entry name" value="MEMBRANE TRANSPORTER PROTEIN HI_0806-RELATED"/>
    <property type="match status" value="1"/>
</dbReference>
<organism evidence="6 7">
    <name type="scientific">Lachnoanaerobaculum saburreum DSM 3986</name>
    <dbReference type="NCBI Taxonomy" id="887325"/>
    <lineage>
        <taxon>Bacteria</taxon>
        <taxon>Bacillati</taxon>
        <taxon>Bacillota</taxon>
        <taxon>Clostridia</taxon>
        <taxon>Lachnospirales</taxon>
        <taxon>Lachnospiraceae</taxon>
        <taxon>Lachnoanaerobaculum</taxon>
    </lineage>
</organism>
<keyword evidence="4 5" id="KW-0472">Membrane</keyword>
<comment type="caution">
    <text evidence="6">The sequence shown here is derived from an EMBL/GenBank/DDBJ whole genome shotgun (WGS) entry which is preliminary data.</text>
</comment>
<feature type="transmembrane region" description="Helical" evidence="5">
    <location>
        <begin position="133"/>
        <end position="157"/>
    </location>
</feature>
<dbReference type="AlphaFoldDB" id="E6LLX0"/>
<keyword evidence="2 5" id="KW-0812">Transmembrane</keyword>
<evidence type="ECO:0000256" key="1">
    <source>
        <dbReference type="ARBA" id="ARBA00004141"/>
    </source>
</evidence>
<dbReference type="HOGENOM" id="CLU_040170_0_0_9"/>
<comment type="similarity">
    <text evidence="5">Belongs to the 4-toluene sulfonate uptake permease (TSUP) (TC 2.A.102) family.</text>
</comment>
<evidence type="ECO:0000256" key="5">
    <source>
        <dbReference type="RuleBase" id="RU363041"/>
    </source>
</evidence>
<feature type="transmembrane region" description="Helical" evidence="5">
    <location>
        <begin position="39"/>
        <end position="61"/>
    </location>
</feature>
<evidence type="ECO:0000313" key="6">
    <source>
        <dbReference type="EMBL" id="EFU77169.1"/>
    </source>
</evidence>
<sequence length="290" mass="30890">MSVQTILLAVLAILTVIYLIVFVRDLIKHKNDSEKGTNFIVMSVIGFVINFFDVFGIGSFATGTALMKAFKQTDDRLIPGTLNVCFCIPVAIESFLFINGVEVEPVTLASMIVAAVVGAYLGAGVVAKLPTKVIRLLMGTALIVIGIVIVIQMMGLIPSSGVATGLSGIKLVIGIAANFILGALMTAGVGMYAPCLALVCLLGINPMIAFPIMMGSSAYLMPVASLKFIKEGAYNRKASLAIAIFGIFGVFIGYRFIKMLNLNALKFIIIIVMAYSAVSLFYSAYKDSKK</sequence>
<feature type="transmembrane region" description="Helical" evidence="5">
    <location>
        <begin position="240"/>
        <end position="257"/>
    </location>
</feature>
<evidence type="ECO:0000256" key="2">
    <source>
        <dbReference type="ARBA" id="ARBA00022692"/>
    </source>
</evidence>
<feature type="transmembrane region" description="Helical" evidence="5">
    <location>
        <begin position="263"/>
        <end position="285"/>
    </location>
</feature>
<keyword evidence="5" id="KW-1003">Cell membrane</keyword>
<reference evidence="6 7" key="1">
    <citation type="submission" date="2010-12" db="EMBL/GenBank/DDBJ databases">
        <authorList>
            <person name="Muzny D."/>
            <person name="Qin X."/>
            <person name="Deng J."/>
            <person name="Jiang H."/>
            <person name="Liu Y."/>
            <person name="Qu J."/>
            <person name="Song X.-Z."/>
            <person name="Zhang L."/>
            <person name="Thornton R."/>
            <person name="Coyle M."/>
            <person name="Francisco L."/>
            <person name="Jackson L."/>
            <person name="Javaid M."/>
            <person name="Korchina V."/>
            <person name="Kovar C."/>
            <person name="Mata R."/>
            <person name="Mathew T."/>
            <person name="Ngo R."/>
            <person name="Nguyen L."/>
            <person name="Nguyen N."/>
            <person name="Okwuonu G."/>
            <person name="Ongeri F."/>
            <person name="Pham C."/>
            <person name="Simmons D."/>
            <person name="Wilczek-Boney K."/>
            <person name="Hale W."/>
            <person name="Jakkamsetti A."/>
            <person name="Pham P."/>
            <person name="Ruth R."/>
            <person name="San Lucas F."/>
            <person name="Warren J."/>
            <person name="Zhang J."/>
            <person name="Zhao Z."/>
            <person name="Zhou C."/>
            <person name="Zhu D."/>
            <person name="Lee S."/>
            <person name="Bess C."/>
            <person name="Blankenburg K."/>
            <person name="Forbes L."/>
            <person name="Fu Q."/>
            <person name="Gubbala S."/>
            <person name="Hirani K."/>
            <person name="Jayaseelan J.C."/>
            <person name="Lara F."/>
            <person name="Munidasa M."/>
            <person name="Palculict T."/>
            <person name="Patil S."/>
            <person name="Pu L.-L."/>
            <person name="Saada N."/>
            <person name="Tang L."/>
            <person name="Weissenberger G."/>
            <person name="Zhu Y."/>
            <person name="Hemphill L."/>
            <person name="Shang Y."/>
            <person name="Youmans B."/>
            <person name="Ayvaz T."/>
            <person name="Ross M."/>
            <person name="Santibanez J."/>
            <person name="Aqrawi P."/>
            <person name="Gross S."/>
            <person name="Joshi V."/>
            <person name="Fowler G."/>
            <person name="Nazareth L."/>
            <person name="Reid J."/>
            <person name="Worley K."/>
            <person name="Petrosino J."/>
            <person name="Highlander S."/>
            <person name="Gibbs R."/>
        </authorList>
    </citation>
    <scope>NUCLEOTIDE SEQUENCE [LARGE SCALE GENOMIC DNA]</scope>
    <source>
        <strain evidence="6 7">DSM 3986</strain>
    </source>
</reference>
<evidence type="ECO:0000256" key="4">
    <source>
        <dbReference type="ARBA" id="ARBA00023136"/>
    </source>
</evidence>
<dbReference type="EMBL" id="AEPW01000039">
    <property type="protein sequence ID" value="EFU77169.1"/>
    <property type="molecule type" value="Genomic_DNA"/>
</dbReference>
<proteinExistence type="inferred from homology"/>
<evidence type="ECO:0000313" key="7">
    <source>
        <dbReference type="Proteomes" id="UP000003434"/>
    </source>
</evidence>
<dbReference type="PANTHER" id="PTHR43483">
    <property type="entry name" value="MEMBRANE TRANSPORTER PROTEIN HI_0806-RELATED"/>
    <property type="match status" value="1"/>
</dbReference>
<comment type="subcellular location">
    <subcellularLocation>
        <location evidence="5">Cell membrane</location>
        <topology evidence="5">Multi-pass membrane protein</topology>
    </subcellularLocation>
    <subcellularLocation>
        <location evidence="1">Membrane</location>
        <topology evidence="1">Multi-pass membrane protein</topology>
    </subcellularLocation>
</comment>
<dbReference type="Proteomes" id="UP000003434">
    <property type="component" value="Unassembled WGS sequence"/>
</dbReference>
<evidence type="ECO:0000256" key="3">
    <source>
        <dbReference type="ARBA" id="ARBA00022989"/>
    </source>
</evidence>